<comment type="caution">
    <text evidence="2">The sequence shown here is derived from an EMBL/GenBank/DDBJ whole genome shotgun (WGS) entry which is preliminary data.</text>
</comment>
<dbReference type="EMBL" id="JABCIY010000043">
    <property type="protein sequence ID" value="KAF7195115.1"/>
    <property type="molecule type" value="Genomic_DNA"/>
</dbReference>
<name>A0A8H6VKK1_9PEZI</name>
<accession>A0A8H6VKK1</accession>
<dbReference type="AlphaFoldDB" id="A0A8H6VKK1"/>
<sequence length="531" mass="59204">MERPRPQKRAKTSHPRGAIEAATSAARARNEAAAAIEATTAPGKVIVATYEDTLLSKIFADSNVNSLSASLVMQRSDVGEDTCRLDGYVHGSQPSENFHHRVSTIAKHLLQGEIGGRIPQRLIDETDAMFTKFALSTFIPSQGRHIEIEAYTYGQLVEFFCAAIEVRTATVYQHPDGETEIHCVIEEADVLDDKFEQEHNTQDELDYIAFQRAQAEAVRIKAEADAVEDAKNRRKMTEMSEVSIHLESLKAKPIPHNEKRFTARGIAVFATIKGLGICLPTMQLEITRNPTGAITAEVTGYSNAKPYCSELRDRVNDTLTGAGNPHTSGPPNFGVSPTKISDPKLFQSWIGPFYFLTHPKKPSDSYTATCYGKEAKMMLGRLHDLAPMQEGESQVRALVSVSYTGFITVSISNLALPEDFYRIVKGAVTKVYRETEGVMEPDEKEYCRKMEEAVRKQKVDEMAKELEEELEREMSMDVGEVEVARPAEVADAVDEEKDANHALKKKDHGVKEENFMIDVKPRKVVLKVRPR</sequence>
<organism evidence="2 3">
    <name type="scientific">Pseudocercospora fuligena</name>
    <dbReference type="NCBI Taxonomy" id="685502"/>
    <lineage>
        <taxon>Eukaryota</taxon>
        <taxon>Fungi</taxon>
        <taxon>Dikarya</taxon>
        <taxon>Ascomycota</taxon>
        <taxon>Pezizomycotina</taxon>
        <taxon>Dothideomycetes</taxon>
        <taxon>Dothideomycetidae</taxon>
        <taxon>Mycosphaerellales</taxon>
        <taxon>Mycosphaerellaceae</taxon>
        <taxon>Pseudocercospora</taxon>
    </lineage>
</organism>
<evidence type="ECO:0000313" key="3">
    <source>
        <dbReference type="Proteomes" id="UP000660729"/>
    </source>
</evidence>
<dbReference type="Proteomes" id="UP000660729">
    <property type="component" value="Unassembled WGS sequence"/>
</dbReference>
<dbReference type="OrthoDB" id="10344776at2759"/>
<evidence type="ECO:0000256" key="1">
    <source>
        <dbReference type="SAM" id="Coils"/>
    </source>
</evidence>
<gene>
    <name evidence="2" type="ORF">HII31_03583</name>
</gene>
<proteinExistence type="predicted"/>
<keyword evidence="1" id="KW-0175">Coiled coil</keyword>
<feature type="coiled-coil region" evidence="1">
    <location>
        <begin position="449"/>
        <end position="476"/>
    </location>
</feature>
<keyword evidence="3" id="KW-1185">Reference proteome</keyword>
<evidence type="ECO:0000313" key="2">
    <source>
        <dbReference type="EMBL" id="KAF7195115.1"/>
    </source>
</evidence>
<reference evidence="2" key="1">
    <citation type="submission" date="2020-04" db="EMBL/GenBank/DDBJ databases">
        <title>Draft genome resource of the tomato pathogen Pseudocercospora fuligena.</title>
        <authorList>
            <person name="Zaccaron A."/>
        </authorList>
    </citation>
    <scope>NUCLEOTIDE SEQUENCE</scope>
    <source>
        <strain evidence="2">PF001</strain>
    </source>
</reference>
<protein>
    <submittedName>
        <fullName evidence="2">Uncharacterized protein</fullName>
    </submittedName>
</protein>